<dbReference type="GO" id="GO:0004452">
    <property type="term" value="F:isopentenyl-diphosphate delta-isomerase activity"/>
    <property type="evidence" value="ECO:0007669"/>
    <property type="project" value="InterPro"/>
</dbReference>
<sequence>MAISFMSLLSPHPSHKPQPFSFLGKSMRLPVWISSMTGGTALAGKINRNLAQACAEFGLGMGLGSCRILLEDDKYLPDFDVRPILGEDVPFFANLGIAQLERMIQAGSTDKIDEMVQRLQADGIIIHVNPLQEAFQPEGDLLAAAPIETIQAFLEQTQLKVIVKEVGQGMGPESLKALLKLPIEAIEFGALGGTNFTKLELARHTNTDTALFDTFGRVGHTAEEMAAMVNQIVGESPDQRCRQLIISGGITNVLDGYRLVKSSQIPAVFGMGSAFLKHATEDYPTLQTFVKQIEKSLLLADQFLRVR</sequence>
<evidence type="ECO:0000313" key="1">
    <source>
        <dbReference type="EMBL" id="GAO31606.1"/>
    </source>
</evidence>
<dbReference type="SUPFAM" id="SSF51395">
    <property type="entry name" value="FMN-linked oxidoreductases"/>
    <property type="match status" value="1"/>
</dbReference>
<name>A0A0E9M2J9_9BACT</name>
<dbReference type="STRING" id="1236989.JCM15548_13984"/>
<evidence type="ECO:0000313" key="2">
    <source>
        <dbReference type="Proteomes" id="UP000032900"/>
    </source>
</evidence>
<proteinExistence type="predicted"/>
<dbReference type="PANTHER" id="PTHR43665:SF1">
    <property type="entry name" value="ISOPENTENYL-DIPHOSPHATE DELTA-ISOMERASE"/>
    <property type="match status" value="1"/>
</dbReference>
<accession>A0A0E9M2J9</accession>
<reference evidence="1 2" key="1">
    <citation type="journal article" date="2015" name="Microbes Environ.">
        <title>Distribution and evolution of nitrogen fixation genes in the phylum bacteroidetes.</title>
        <authorList>
            <person name="Inoue J."/>
            <person name="Oshima K."/>
            <person name="Suda W."/>
            <person name="Sakamoto M."/>
            <person name="Iino T."/>
            <person name="Noda S."/>
            <person name="Hongoh Y."/>
            <person name="Hattori M."/>
            <person name="Ohkuma M."/>
        </authorList>
    </citation>
    <scope>NUCLEOTIDE SEQUENCE [LARGE SCALE GENOMIC DNA]</scope>
    <source>
        <strain evidence="1">JCM 15548</strain>
    </source>
</reference>
<dbReference type="Gene3D" id="3.20.20.70">
    <property type="entry name" value="Aldolase class I"/>
    <property type="match status" value="1"/>
</dbReference>
<dbReference type="InterPro" id="IPR011179">
    <property type="entry name" value="IPdP_isomerase"/>
</dbReference>
<dbReference type="PANTHER" id="PTHR43665">
    <property type="entry name" value="ISOPENTENYL-DIPHOSPHATE DELTA-ISOMERASE"/>
    <property type="match status" value="1"/>
</dbReference>
<gene>
    <name evidence="1" type="ORF">JCM15548_13984</name>
</gene>
<dbReference type="InterPro" id="IPR013785">
    <property type="entry name" value="Aldolase_TIM"/>
</dbReference>
<dbReference type="GO" id="GO:0008299">
    <property type="term" value="P:isoprenoid biosynthetic process"/>
    <property type="evidence" value="ECO:0007669"/>
    <property type="project" value="InterPro"/>
</dbReference>
<comment type="caution">
    <text evidence="1">The sequence shown here is derived from an EMBL/GenBank/DDBJ whole genome shotgun (WGS) entry which is preliminary data.</text>
</comment>
<organism evidence="1 2">
    <name type="scientific">Geofilum rubicundum JCM 15548</name>
    <dbReference type="NCBI Taxonomy" id="1236989"/>
    <lineage>
        <taxon>Bacteria</taxon>
        <taxon>Pseudomonadati</taxon>
        <taxon>Bacteroidota</taxon>
        <taxon>Bacteroidia</taxon>
        <taxon>Marinilabiliales</taxon>
        <taxon>Marinilabiliaceae</taxon>
        <taxon>Geofilum</taxon>
    </lineage>
</organism>
<dbReference type="GO" id="GO:0010181">
    <property type="term" value="F:FMN binding"/>
    <property type="evidence" value="ECO:0007669"/>
    <property type="project" value="InterPro"/>
</dbReference>
<protein>
    <submittedName>
        <fullName evidence="1">Isopentenyl-diphosphate delta-isomerase, FMN-dependent</fullName>
    </submittedName>
</protein>
<dbReference type="AlphaFoldDB" id="A0A0E9M2J9"/>
<dbReference type="EMBL" id="BAZW01000053">
    <property type="protein sequence ID" value="GAO31606.1"/>
    <property type="molecule type" value="Genomic_DNA"/>
</dbReference>
<keyword evidence="2" id="KW-1185">Reference proteome</keyword>
<keyword evidence="1" id="KW-0413">Isomerase</keyword>
<dbReference type="Proteomes" id="UP000032900">
    <property type="component" value="Unassembled WGS sequence"/>
</dbReference>